<feature type="transmembrane region" description="Helical" evidence="5">
    <location>
        <begin position="135"/>
        <end position="155"/>
    </location>
</feature>
<evidence type="ECO:0000259" key="6">
    <source>
        <dbReference type="PROSITE" id="PS50929"/>
    </source>
</evidence>
<evidence type="ECO:0000256" key="2">
    <source>
        <dbReference type="ARBA" id="ARBA00022692"/>
    </source>
</evidence>
<comment type="subcellular location">
    <subcellularLocation>
        <location evidence="1">Cell membrane</location>
        <topology evidence="1">Multi-pass membrane protein</topology>
    </subcellularLocation>
</comment>
<evidence type="ECO:0000256" key="1">
    <source>
        <dbReference type="ARBA" id="ARBA00004651"/>
    </source>
</evidence>
<dbReference type="InterPro" id="IPR039421">
    <property type="entry name" value="Type_1_exporter"/>
</dbReference>
<evidence type="ECO:0000256" key="4">
    <source>
        <dbReference type="ARBA" id="ARBA00023136"/>
    </source>
</evidence>
<feature type="non-terminal residue" evidence="7">
    <location>
        <position position="309"/>
    </location>
</feature>
<dbReference type="Proteomes" id="UP000006600">
    <property type="component" value="Unassembled WGS sequence"/>
</dbReference>
<dbReference type="InterPro" id="IPR036640">
    <property type="entry name" value="ABC1_TM_sf"/>
</dbReference>
<organism evidence="7 8">
    <name type="scientific">Bacillus cereus BAG5X1-1</name>
    <dbReference type="NCBI Taxonomy" id="1053189"/>
    <lineage>
        <taxon>Bacteria</taxon>
        <taxon>Bacillati</taxon>
        <taxon>Bacillota</taxon>
        <taxon>Bacilli</taxon>
        <taxon>Bacillales</taxon>
        <taxon>Bacillaceae</taxon>
        <taxon>Bacillus</taxon>
        <taxon>Bacillus cereus group</taxon>
    </lineage>
</organism>
<dbReference type="RefSeq" id="WP_002107455.1">
    <property type="nucleotide sequence ID" value="NZ_JH792002.1"/>
</dbReference>
<dbReference type="CDD" id="cd18551">
    <property type="entry name" value="ABC_6TM_LmrA_like"/>
    <property type="match status" value="1"/>
</dbReference>
<feature type="domain" description="ABC transmembrane type-1" evidence="6">
    <location>
        <begin position="26"/>
        <end position="302"/>
    </location>
</feature>
<name>J7ZYK1_BACCE</name>
<dbReference type="GO" id="GO:0015421">
    <property type="term" value="F:ABC-type oligopeptide transporter activity"/>
    <property type="evidence" value="ECO:0007669"/>
    <property type="project" value="TreeGrafter"/>
</dbReference>
<dbReference type="HOGENOM" id="CLU_000604_84_3_9"/>
<dbReference type="AlphaFoldDB" id="J7ZYK1"/>
<keyword evidence="2 5" id="KW-0812">Transmembrane</keyword>
<accession>J7ZYK1</accession>
<comment type="caution">
    <text evidence="7">The sequence shown here is derived from an EMBL/GenBank/DDBJ whole genome shotgun (WGS) entry which is preliminary data.</text>
</comment>
<feature type="transmembrane region" description="Helical" evidence="5">
    <location>
        <begin position="276"/>
        <end position="300"/>
    </location>
</feature>
<gene>
    <name evidence="7" type="ORF">IEE_05517</name>
</gene>
<dbReference type="GO" id="GO:0005524">
    <property type="term" value="F:ATP binding"/>
    <property type="evidence" value="ECO:0007669"/>
    <property type="project" value="InterPro"/>
</dbReference>
<evidence type="ECO:0000313" key="8">
    <source>
        <dbReference type="Proteomes" id="UP000006600"/>
    </source>
</evidence>
<evidence type="ECO:0000256" key="5">
    <source>
        <dbReference type="SAM" id="Phobius"/>
    </source>
</evidence>
<dbReference type="PROSITE" id="PS50929">
    <property type="entry name" value="ABC_TM1F"/>
    <property type="match status" value="1"/>
</dbReference>
<feature type="transmembrane region" description="Helical" evidence="5">
    <location>
        <begin position="21"/>
        <end position="44"/>
    </location>
</feature>
<evidence type="ECO:0000313" key="7">
    <source>
        <dbReference type="EMBL" id="EJQ35997.1"/>
    </source>
</evidence>
<proteinExistence type="predicted"/>
<dbReference type="GO" id="GO:0005886">
    <property type="term" value="C:plasma membrane"/>
    <property type="evidence" value="ECO:0007669"/>
    <property type="project" value="UniProtKB-SubCell"/>
</dbReference>
<dbReference type="SUPFAM" id="SSF90123">
    <property type="entry name" value="ABC transporter transmembrane region"/>
    <property type="match status" value="1"/>
</dbReference>
<protein>
    <recommendedName>
        <fullName evidence="6">ABC transmembrane type-1 domain-containing protein</fullName>
    </recommendedName>
</protein>
<sequence length="309" mass="34871">MEEENNFSIKKMWKITNPSKIHFISGLVLSIVSSVISLIIPLLIKEIMDELSKGISFGLISQISILLILEIIFSAFSLYLLSKVGEEIVKNLRDKLWEKFLKLPVKYYNDNKSGEMVSRITSDTTAIVNIISSEIVDLITSCITLILSLIILFTLDVPMTLVLILVVPITLFIVIPLGEKVYDLSFQEQNKMSQLTAYLSQTLSEIKLVKSYNTELKEAENGKKHFEFLYKNGIKRAKINSILTPVLGTFTTLVLIGVIGFGAWRVDQGLISSGELVAFLLYLFQIMSPFIQMNHFLTSFQEAKGSMKR</sequence>
<dbReference type="EMBL" id="AHDJ01000074">
    <property type="protein sequence ID" value="EJQ35997.1"/>
    <property type="molecule type" value="Genomic_DNA"/>
</dbReference>
<reference evidence="7 8" key="1">
    <citation type="submission" date="2012-04" db="EMBL/GenBank/DDBJ databases">
        <title>The Genome Sequence of Bacillus cereus BAG5X1-1.</title>
        <authorList>
            <consortium name="The Broad Institute Genome Sequencing Platform"/>
            <consortium name="The Broad Institute Genome Sequencing Center for Infectious Disease"/>
            <person name="Feldgarden M."/>
            <person name="Van der Auwera G.A."/>
            <person name="Mahillon J."/>
            <person name="Duprez V."/>
            <person name="Timmery S."/>
            <person name="Mattelet C."/>
            <person name="Dierick K."/>
            <person name="Sun M."/>
            <person name="Yu Z."/>
            <person name="Zhu L."/>
            <person name="Hu X."/>
            <person name="Shank E.B."/>
            <person name="Swiecicka I."/>
            <person name="Hansen B.M."/>
            <person name="Andrup L."/>
            <person name="Young S.K."/>
            <person name="Zeng Q."/>
            <person name="Gargeya S."/>
            <person name="Fitzgerald M."/>
            <person name="Haas B."/>
            <person name="Abouelleil A."/>
            <person name="Alvarado L."/>
            <person name="Arachchi H.M."/>
            <person name="Berlin A."/>
            <person name="Chapman S.B."/>
            <person name="Goldberg J."/>
            <person name="Griggs A."/>
            <person name="Gujja S."/>
            <person name="Hansen M."/>
            <person name="Howarth C."/>
            <person name="Imamovic A."/>
            <person name="Larimer J."/>
            <person name="McCowen C."/>
            <person name="Montmayeur A."/>
            <person name="Murphy C."/>
            <person name="Neiman D."/>
            <person name="Pearson M."/>
            <person name="Priest M."/>
            <person name="Roberts A."/>
            <person name="Saif S."/>
            <person name="Shea T."/>
            <person name="Sisk P."/>
            <person name="Sykes S."/>
            <person name="Wortman J."/>
            <person name="Nusbaum C."/>
            <person name="Birren B."/>
        </authorList>
    </citation>
    <scope>NUCLEOTIDE SEQUENCE [LARGE SCALE GENOMIC DNA]</scope>
    <source>
        <strain evidence="7 8">BAG5X1-1</strain>
    </source>
</reference>
<feature type="transmembrane region" description="Helical" evidence="5">
    <location>
        <begin position="242"/>
        <end position="264"/>
    </location>
</feature>
<dbReference type="Pfam" id="PF00664">
    <property type="entry name" value="ABC_membrane"/>
    <property type="match status" value="1"/>
</dbReference>
<keyword evidence="4 5" id="KW-0472">Membrane</keyword>
<feature type="transmembrane region" description="Helical" evidence="5">
    <location>
        <begin position="161"/>
        <end position="182"/>
    </location>
</feature>
<keyword evidence="3 5" id="KW-1133">Transmembrane helix</keyword>
<dbReference type="PANTHER" id="PTHR43394:SF1">
    <property type="entry name" value="ATP-BINDING CASSETTE SUB-FAMILY B MEMBER 10, MITOCHONDRIAL"/>
    <property type="match status" value="1"/>
</dbReference>
<dbReference type="InterPro" id="IPR011527">
    <property type="entry name" value="ABC1_TM_dom"/>
</dbReference>
<dbReference type="PANTHER" id="PTHR43394">
    <property type="entry name" value="ATP-DEPENDENT PERMEASE MDL1, MITOCHONDRIAL"/>
    <property type="match status" value="1"/>
</dbReference>
<evidence type="ECO:0000256" key="3">
    <source>
        <dbReference type="ARBA" id="ARBA00022989"/>
    </source>
</evidence>
<dbReference type="Gene3D" id="1.20.1560.10">
    <property type="entry name" value="ABC transporter type 1, transmembrane domain"/>
    <property type="match status" value="1"/>
</dbReference>
<feature type="transmembrane region" description="Helical" evidence="5">
    <location>
        <begin position="56"/>
        <end position="81"/>
    </location>
</feature>